<keyword evidence="3 4" id="KW-0862">Zinc</keyword>
<feature type="domain" description="C3H1-type" evidence="6">
    <location>
        <begin position="257"/>
        <end position="281"/>
    </location>
</feature>
<evidence type="ECO:0000256" key="1">
    <source>
        <dbReference type="ARBA" id="ARBA00022723"/>
    </source>
</evidence>
<dbReference type="OMA" id="RQDAIKH"/>
<dbReference type="InterPro" id="IPR013899">
    <property type="entry name" value="DUF1771"/>
</dbReference>
<dbReference type="Pfam" id="PF14608">
    <property type="entry name" value="zf-CCCH_2"/>
    <property type="match status" value="2"/>
</dbReference>
<dbReference type="PANTHER" id="PTHR46651">
    <property type="entry name" value="POLYADENYLATE-BINDING PROTEIN-INTERACTING PROTEIN 7"/>
    <property type="match status" value="1"/>
</dbReference>
<dbReference type="STRING" id="1076935.U4L6M9"/>
<dbReference type="eggNOG" id="KOG2401">
    <property type="taxonomic scope" value="Eukaryota"/>
</dbReference>
<evidence type="ECO:0000259" key="6">
    <source>
        <dbReference type="PROSITE" id="PS50103"/>
    </source>
</evidence>
<proteinExistence type="predicted"/>
<keyword evidence="9" id="KW-1185">Reference proteome</keyword>
<dbReference type="SMART" id="SM00356">
    <property type="entry name" value="ZnF_C3H1"/>
    <property type="match status" value="2"/>
</dbReference>
<dbReference type="PROSITE" id="PS50828">
    <property type="entry name" value="SMR"/>
    <property type="match status" value="1"/>
</dbReference>
<dbReference type="InterPro" id="IPR036855">
    <property type="entry name" value="Znf_CCCH_sf"/>
</dbReference>
<feature type="zinc finger region" description="C3H1-type" evidence="4">
    <location>
        <begin position="282"/>
        <end position="309"/>
    </location>
</feature>
<feature type="domain" description="Smr" evidence="7">
    <location>
        <begin position="548"/>
        <end position="628"/>
    </location>
</feature>
<dbReference type="Pfam" id="PF08590">
    <property type="entry name" value="DUF1771"/>
    <property type="match status" value="1"/>
</dbReference>
<dbReference type="Proteomes" id="UP000018144">
    <property type="component" value="Unassembled WGS sequence"/>
</dbReference>
<dbReference type="PANTHER" id="PTHR46651:SF1">
    <property type="entry name" value="SMALL MUTS RELATED FAMILY PROTEIN"/>
    <property type="match status" value="1"/>
</dbReference>
<keyword evidence="2 4" id="KW-0863">Zinc-finger</keyword>
<dbReference type="SMART" id="SM01162">
    <property type="entry name" value="DUF1771"/>
    <property type="match status" value="1"/>
</dbReference>
<evidence type="ECO:0000256" key="4">
    <source>
        <dbReference type="PROSITE-ProRule" id="PRU00723"/>
    </source>
</evidence>
<dbReference type="AlphaFoldDB" id="U4L6M9"/>
<gene>
    <name evidence="8" type="ORF">PCON_12667</name>
</gene>
<dbReference type="EMBL" id="HF935777">
    <property type="protein sequence ID" value="CCX13074.1"/>
    <property type="molecule type" value="Genomic_DNA"/>
</dbReference>
<feature type="region of interest" description="Disordered" evidence="5">
    <location>
        <begin position="647"/>
        <end position="672"/>
    </location>
</feature>
<protein>
    <submittedName>
        <fullName evidence="8">Similar to E3 ubiquitin-protein ligase makorin-1 acc. no. Q9QXP6</fullName>
    </submittedName>
</protein>
<evidence type="ECO:0000256" key="3">
    <source>
        <dbReference type="ARBA" id="ARBA00022833"/>
    </source>
</evidence>
<feature type="zinc finger region" description="C3H1-type" evidence="4">
    <location>
        <begin position="257"/>
        <end position="281"/>
    </location>
</feature>
<dbReference type="SUPFAM" id="SSF90229">
    <property type="entry name" value="CCCH zinc finger"/>
    <property type="match status" value="1"/>
</dbReference>
<accession>U4L6M9</accession>
<dbReference type="Gene3D" id="3.30.1370.110">
    <property type="match status" value="1"/>
</dbReference>
<feature type="compositionally biased region" description="Low complexity" evidence="5">
    <location>
        <begin position="87"/>
        <end position="111"/>
    </location>
</feature>
<sequence length="694" mass="76223">MISDELFGECLAILQDDSILEEDQTERISELISSKTDLEGSSLENEVIDVLWRHRSKGSPASSPPVRHNHTIIRRSSPAPWQFARVGTPSPSQSGTPPLANAFPPSLRGSPFPSPRPSPRLAYSSPLIPHSPTLNNYEPVIHHADVTSAPSAAYDDLGTDTIQWIIDDESSFYGTPTQNMSPHDMLRSVLGEGRSDEQIEHALEMCSYDLSATLAMLMEQQMQLSCNTNRLNAPSEHATIIGKSISPSPEKSRPITPRNGVVCRFFLSTGQCLRADCRFSHDLGTTICKYWLMGSCLAGDTCIFSHDPTMSVSKMTLGSDHGSRTSTPPPHLQFQDVSSFPSLGSNDHWSGSNGSLGPPQGFKFTPSRPSSRQQHSRDREPNHSMVPAVDDSEAFPSLGSVKNSKKRDRRKNEIPVGPSSLAEVVRMGSPGPNARWTGVTSPNAKRGAKASAAHIPAPQQIPWLETGSALNRLYLKHRKDALNHGMLRAKYLQSASQAWQRNDAKTAKEFSRKANNENTAMVKAHKEASIAIYEERNKNVDSETEIFVDLHGLLPDEAINRLEEILVERKSNPQPLYVIVGTAHHSKGGKDKLSRAVRSFLDDWKYAYREFSASGDRGNGGILGIDPTSYDHTIDALESVEIRTRISRSASGGSTGALSNGRKEQAKVGKKEIGRQLESKKNRCKIIMWNLGGV</sequence>
<dbReference type="Gene3D" id="3.30.1370.210">
    <property type="match status" value="1"/>
</dbReference>
<reference evidence="8 9" key="1">
    <citation type="journal article" date="2013" name="PLoS Genet.">
        <title>The genome and development-dependent transcriptomes of Pyronema confluens: a window into fungal evolution.</title>
        <authorList>
            <person name="Traeger S."/>
            <person name="Altegoer F."/>
            <person name="Freitag M."/>
            <person name="Gabaldon T."/>
            <person name="Kempken F."/>
            <person name="Kumar A."/>
            <person name="Marcet-Houben M."/>
            <person name="Poggeler S."/>
            <person name="Stajich J.E."/>
            <person name="Nowrousian M."/>
        </authorList>
    </citation>
    <scope>NUCLEOTIDE SEQUENCE [LARGE SCALE GENOMIC DNA]</scope>
    <source>
        <strain evidence="9">CBS 100304</strain>
        <tissue evidence="8">Vegetative mycelium</tissue>
    </source>
</reference>
<evidence type="ECO:0000259" key="7">
    <source>
        <dbReference type="PROSITE" id="PS50828"/>
    </source>
</evidence>
<evidence type="ECO:0000256" key="5">
    <source>
        <dbReference type="SAM" id="MobiDB-lite"/>
    </source>
</evidence>
<feature type="compositionally biased region" description="Polar residues" evidence="5">
    <location>
        <begin position="647"/>
        <end position="658"/>
    </location>
</feature>
<evidence type="ECO:0000256" key="2">
    <source>
        <dbReference type="ARBA" id="ARBA00022771"/>
    </source>
</evidence>
<dbReference type="GO" id="GO:0008270">
    <property type="term" value="F:zinc ion binding"/>
    <property type="evidence" value="ECO:0007669"/>
    <property type="project" value="UniProtKB-KW"/>
</dbReference>
<evidence type="ECO:0000313" key="8">
    <source>
        <dbReference type="EMBL" id="CCX13074.1"/>
    </source>
</evidence>
<dbReference type="InterPro" id="IPR053242">
    <property type="entry name" value="PAM2-like_domain"/>
</dbReference>
<dbReference type="PROSITE" id="PS50103">
    <property type="entry name" value="ZF_C3H1"/>
    <property type="match status" value="2"/>
</dbReference>
<dbReference type="SUPFAM" id="SSF160443">
    <property type="entry name" value="SMR domain-like"/>
    <property type="match status" value="1"/>
</dbReference>
<dbReference type="OrthoDB" id="3247158at2759"/>
<dbReference type="InterPro" id="IPR000571">
    <property type="entry name" value="Znf_CCCH"/>
</dbReference>
<feature type="region of interest" description="Disordered" evidence="5">
    <location>
        <begin position="315"/>
        <end position="417"/>
    </location>
</feature>
<evidence type="ECO:0000313" key="9">
    <source>
        <dbReference type="Proteomes" id="UP000018144"/>
    </source>
</evidence>
<feature type="compositionally biased region" description="Polar residues" evidence="5">
    <location>
        <begin position="335"/>
        <end position="355"/>
    </location>
</feature>
<organism evidence="8 9">
    <name type="scientific">Pyronema omphalodes (strain CBS 100304)</name>
    <name type="common">Pyronema confluens</name>
    <dbReference type="NCBI Taxonomy" id="1076935"/>
    <lineage>
        <taxon>Eukaryota</taxon>
        <taxon>Fungi</taxon>
        <taxon>Dikarya</taxon>
        <taxon>Ascomycota</taxon>
        <taxon>Pezizomycotina</taxon>
        <taxon>Pezizomycetes</taxon>
        <taxon>Pezizales</taxon>
        <taxon>Pyronemataceae</taxon>
        <taxon>Pyronema</taxon>
    </lineage>
</organism>
<name>U4L6M9_PYROM</name>
<keyword evidence="1 4" id="KW-0479">Metal-binding</keyword>
<dbReference type="InterPro" id="IPR036063">
    <property type="entry name" value="Smr_dom_sf"/>
</dbReference>
<feature type="domain" description="C3H1-type" evidence="6">
    <location>
        <begin position="282"/>
        <end position="309"/>
    </location>
</feature>
<dbReference type="InterPro" id="IPR002625">
    <property type="entry name" value="Smr_dom"/>
</dbReference>
<feature type="region of interest" description="Disordered" evidence="5">
    <location>
        <begin position="78"/>
        <end position="127"/>
    </location>
</feature>
<feature type="compositionally biased region" description="Basic and acidic residues" evidence="5">
    <location>
        <begin position="661"/>
        <end position="672"/>
    </location>
</feature>